<evidence type="ECO:0000313" key="3">
    <source>
        <dbReference type="EMBL" id="VIO62184.1"/>
    </source>
</evidence>
<keyword evidence="2" id="KW-0732">Signal</keyword>
<evidence type="ECO:0000256" key="2">
    <source>
        <dbReference type="SAM" id="SignalP"/>
    </source>
</evidence>
<gene>
    <name evidence="3" type="ORF">FUG_LOCUS469559</name>
</gene>
<protein>
    <submittedName>
        <fullName evidence="3">Uncharacterized protein</fullName>
    </submittedName>
</protein>
<accession>A0A4V6J8M7</accession>
<feature type="compositionally biased region" description="Basic and acidic residues" evidence="1">
    <location>
        <begin position="40"/>
        <end position="59"/>
    </location>
</feature>
<proteinExistence type="predicted"/>
<name>A0A4V6J8M7_GIBZA</name>
<feature type="signal peptide" evidence="2">
    <location>
        <begin position="1"/>
        <end position="21"/>
    </location>
</feature>
<sequence>MFSLARRLLFLLPSQLLLLLATQEHLRGMLHNRIQVTKAQESKQAKESPPKSDSTDRPF</sequence>
<organism evidence="3">
    <name type="scientific">Gibberella zeae</name>
    <name type="common">Wheat head blight fungus</name>
    <name type="synonym">Fusarium graminearum</name>
    <dbReference type="NCBI Taxonomy" id="5518"/>
    <lineage>
        <taxon>Eukaryota</taxon>
        <taxon>Fungi</taxon>
        <taxon>Dikarya</taxon>
        <taxon>Ascomycota</taxon>
        <taxon>Pezizomycotina</taxon>
        <taxon>Sordariomycetes</taxon>
        <taxon>Hypocreomycetidae</taxon>
        <taxon>Hypocreales</taxon>
        <taxon>Nectriaceae</taxon>
        <taxon>Fusarium</taxon>
    </lineage>
</organism>
<feature type="region of interest" description="Disordered" evidence="1">
    <location>
        <begin position="36"/>
        <end position="59"/>
    </location>
</feature>
<dbReference type="AlphaFoldDB" id="A0A4V6J8M7"/>
<feature type="chain" id="PRO_5043702923" evidence="2">
    <location>
        <begin position="22"/>
        <end position="59"/>
    </location>
</feature>
<evidence type="ECO:0000256" key="1">
    <source>
        <dbReference type="SAM" id="MobiDB-lite"/>
    </source>
</evidence>
<dbReference type="EMBL" id="CAAKMV010000159">
    <property type="protein sequence ID" value="VIO62184.1"/>
    <property type="molecule type" value="Genomic_DNA"/>
</dbReference>
<reference evidence="3" key="1">
    <citation type="submission" date="2019-04" db="EMBL/GenBank/DDBJ databases">
        <authorList>
            <person name="Melise S."/>
            <person name="Noan J."/>
            <person name="Okalmin O."/>
        </authorList>
    </citation>
    <scope>NUCLEOTIDE SEQUENCE</scope>
    <source>
        <strain evidence="3">FN9</strain>
    </source>
</reference>